<evidence type="ECO:0000313" key="3">
    <source>
        <dbReference type="Proteomes" id="UP000466307"/>
    </source>
</evidence>
<proteinExistence type="predicted"/>
<keyword evidence="1" id="KW-0812">Transmembrane</keyword>
<evidence type="ECO:0000313" key="2">
    <source>
        <dbReference type="EMBL" id="NDK91420.1"/>
    </source>
</evidence>
<dbReference type="RefSeq" id="WP_059038638.1">
    <property type="nucleotide sequence ID" value="NZ_JAADZU010000068.1"/>
</dbReference>
<dbReference type="Proteomes" id="UP000466307">
    <property type="component" value="Unassembled WGS sequence"/>
</dbReference>
<accession>A0A7K3LT61</accession>
<evidence type="ECO:0000256" key="1">
    <source>
        <dbReference type="SAM" id="Phobius"/>
    </source>
</evidence>
<comment type="caution">
    <text evidence="2">The sequence shown here is derived from an EMBL/GenBank/DDBJ whole genome shotgun (WGS) entry which is preliminary data.</text>
</comment>
<feature type="transmembrane region" description="Helical" evidence="1">
    <location>
        <begin position="7"/>
        <end position="26"/>
    </location>
</feature>
<gene>
    <name evidence="2" type="ORF">GYA93_17815</name>
</gene>
<dbReference type="AlphaFoldDB" id="A0A7K3LT61"/>
<sequence>MATPPFRLWRLWIIGVAGGVFLTMAVGAEPPLWLQIVAMSVVAADIAALLTGLIFRTRTHGEDGVR</sequence>
<name>A0A7K3LT61_9ACTN</name>
<feature type="transmembrane region" description="Helical" evidence="1">
    <location>
        <begin position="32"/>
        <end position="55"/>
    </location>
</feature>
<protein>
    <submittedName>
        <fullName evidence="2">Uncharacterized protein</fullName>
    </submittedName>
</protein>
<reference evidence="2 3" key="1">
    <citation type="submission" date="2020-01" db="EMBL/GenBank/DDBJ databases">
        <title>Investigation of new actinobacteria for the biodesulphurisation of diesel fuel.</title>
        <authorList>
            <person name="Athi Narayanan S.M."/>
        </authorList>
    </citation>
    <scope>NUCLEOTIDE SEQUENCE [LARGE SCALE GENOMIC DNA]</scope>
    <source>
        <strain evidence="2 3">213E</strain>
    </source>
</reference>
<dbReference type="EMBL" id="JAADZU010000068">
    <property type="protein sequence ID" value="NDK91420.1"/>
    <property type="molecule type" value="Genomic_DNA"/>
</dbReference>
<keyword evidence="1" id="KW-0472">Membrane</keyword>
<keyword evidence="3" id="KW-1185">Reference proteome</keyword>
<keyword evidence="1" id="KW-1133">Transmembrane helix</keyword>
<organism evidence="2 3">
    <name type="scientific">Gordonia desulfuricans</name>
    <dbReference type="NCBI Taxonomy" id="89051"/>
    <lineage>
        <taxon>Bacteria</taxon>
        <taxon>Bacillati</taxon>
        <taxon>Actinomycetota</taxon>
        <taxon>Actinomycetes</taxon>
        <taxon>Mycobacteriales</taxon>
        <taxon>Gordoniaceae</taxon>
        <taxon>Gordonia</taxon>
    </lineage>
</organism>